<evidence type="ECO:0000256" key="5">
    <source>
        <dbReference type="ARBA" id="ARBA00022989"/>
    </source>
</evidence>
<feature type="compositionally biased region" description="Basic and acidic residues" evidence="7">
    <location>
        <begin position="448"/>
        <end position="463"/>
    </location>
</feature>
<accession>A0A7L5BWR9</accession>
<proteinExistence type="inferred from homology"/>
<dbReference type="EMBL" id="CP049056">
    <property type="protein sequence ID" value="QIE54696.1"/>
    <property type="molecule type" value="Genomic_DNA"/>
</dbReference>
<keyword evidence="4 8" id="KW-0812">Transmembrane</keyword>
<feature type="transmembrane region" description="Helical" evidence="8">
    <location>
        <begin position="189"/>
        <end position="211"/>
    </location>
</feature>
<name>A0A7L5BWR9_9RHOB</name>
<dbReference type="SUPFAM" id="SSF82861">
    <property type="entry name" value="Mechanosensitive channel protein MscS (YggB), transmembrane region"/>
    <property type="match status" value="1"/>
</dbReference>
<dbReference type="InterPro" id="IPR049142">
    <property type="entry name" value="MS_channel_1st"/>
</dbReference>
<dbReference type="PANTHER" id="PTHR30347:SF1">
    <property type="entry name" value="MECHANOSENSITIVE CHANNEL MSCK"/>
    <property type="match status" value="1"/>
</dbReference>
<sequence>MAAADAGAVVEGSSEGLEDVVRDIGEGVAPLTAYLETIWRTIAPQVFSISGLIEMAMIVATGALAFLLAGLMRRIVERIFPHSEDHQVSRVRRVLLSLAPPFLWLCALWVGSAALFGFGHPDDLARLTTSLLTAWILIRLVSSVVADPFWSRLFAVAAWAVAALNALRLLGPTIALLDGAAVTVGDLRVSLYLVIKAAAFAIVLLWLATTLARIVNRRVTKAKSLTPSVQTLIVHGVKLGLTLIAILIALNAVGIDLTAFAVLSGAIGVGLGFGLQKIVSNFVSGVIILMDRSIKPGDVVEVADTYGWVTSLGARFAAVKTRDGTEHLIPNEEFIINRVINWTHSDSAVRRKLPVGVSYDTDLDAVIPIIREAVEGVPRVLTDHRVNVLVRGFGDSAIDLEARFWIADPQNGVANVTSDCYLAVWRALRDAGVEIPFPQRDLHIRSDVAARRGPREDAARAAADKPGAANDA</sequence>
<feature type="domain" description="Mechanosensitive ion channel MscS" evidence="9">
    <location>
        <begin position="278"/>
        <end position="344"/>
    </location>
</feature>
<dbReference type="Pfam" id="PF21082">
    <property type="entry name" value="MS_channel_3rd"/>
    <property type="match status" value="1"/>
</dbReference>
<dbReference type="Gene3D" id="2.30.30.60">
    <property type="match status" value="1"/>
</dbReference>
<dbReference type="Proteomes" id="UP000503336">
    <property type="component" value="Chromosome"/>
</dbReference>
<feature type="domain" description="Mechanosensitive ion channel MscS C-terminal" evidence="10">
    <location>
        <begin position="353"/>
        <end position="435"/>
    </location>
</feature>
<evidence type="ECO:0000256" key="8">
    <source>
        <dbReference type="SAM" id="Phobius"/>
    </source>
</evidence>
<feature type="transmembrane region" description="Helical" evidence="8">
    <location>
        <begin position="232"/>
        <end position="251"/>
    </location>
</feature>
<feature type="transmembrane region" description="Helical" evidence="8">
    <location>
        <begin position="153"/>
        <end position="177"/>
    </location>
</feature>
<keyword evidence="6 8" id="KW-0472">Membrane</keyword>
<dbReference type="InterPro" id="IPR049278">
    <property type="entry name" value="MS_channel_C"/>
</dbReference>
<organism evidence="12 13">
    <name type="scientific">Pikeienuella piscinae</name>
    <dbReference type="NCBI Taxonomy" id="2748098"/>
    <lineage>
        <taxon>Bacteria</taxon>
        <taxon>Pseudomonadati</taxon>
        <taxon>Pseudomonadota</taxon>
        <taxon>Alphaproteobacteria</taxon>
        <taxon>Rhodobacterales</taxon>
        <taxon>Paracoccaceae</taxon>
        <taxon>Pikeienuella</taxon>
    </lineage>
</organism>
<dbReference type="InterPro" id="IPR010920">
    <property type="entry name" value="LSM_dom_sf"/>
</dbReference>
<dbReference type="InterPro" id="IPR052702">
    <property type="entry name" value="MscS-like_channel"/>
</dbReference>
<reference evidence="12 13" key="1">
    <citation type="submission" date="2020-02" db="EMBL/GenBank/DDBJ databases">
        <title>complete genome sequence of Rhodobacteraceae bacterium.</title>
        <authorList>
            <person name="Park J."/>
            <person name="Kim Y.-S."/>
            <person name="Kim K.-H."/>
        </authorList>
    </citation>
    <scope>NUCLEOTIDE SEQUENCE [LARGE SCALE GENOMIC DNA]</scope>
    <source>
        <strain evidence="12 13">RR4-56</strain>
    </source>
</reference>
<evidence type="ECO:0000256" key="3">
    <source>
        <dbReference type="ARBA" id="ARBA00022475"/>
    </source>
</evidence>
<dbReference type="InterPro" id="IPR006685">
    <property type="entry name" value="MscS_channel_2nd"/>
</dbReference>
<dbReference type="AlphaFoldDB" id="A0A7L5BWR9"/>
<keyword evidence="3" id="KW-1003">Cell membrane</keyword>
<keyword evidence="5 8" id="KW-1133">Transmembrane helix</keyword>
<dbReference type="RefSeq" id="WP_165095368.1">
    <property type="nucleotide sequence ID" value="NZ_CP049056.1"/>
</dbReference>
<dbReference type="SUPFAM" id="SSF82689">
    <property type="entry name" value="Mechanosensitive channel protein MscS (YggB), C-terminal domain"/>
    <property type="match status" value="1"/>
</dbReference>
<dbReference type="Pfam" id="PF00924">
    <property type="entry name" value="MS_channel_2nd"/>
    <property type="match status" value="1"/>
</dbReference>
<comment type="subcellular location">
    <subcellularLocation>
        <location evidence="1">Cell membrane</location>
        <topology evidence="1">Multi-pass membrane protein</topology>
    </subcellularLocation>
</comment>
<protein>
    <submittedName>
        <fullName evidence="12">Mechanosensitive ion channel</fullName>
    </submittedName>
</protein>
<evidence type="ECO:0000259" key="11">
    <source>
        <dbReference type="Pfam" id="PF21088"/>
    </source>
</evidence>
<dbReference type="GO" id="GO:0008381">
    <property type="term" value="F:mechanosensitive monoatomic ion channel activity"/>
    <property type="evidence" value="ECO:0007669"/>
    <property type="project" value="UniProtKB-ARBA"/>
</dbReference>
<dbReference type="PANTHER" id="PTHR30347">
    <property type="entry name" value="POTASSIUM CHANNEL RELATED"/>
    <property type="match status" value="1"/>
</dbReference>
<gene>
    <name evidence="12" type="ORF">G5B40_04110</name>
</gene>
<feature type="region of interest" description="Disordered" evidence="7">
    <location>
        <begin position="448"/>
        <end position="472"/>
    </location>
</feature>
<dbReference type="InterPro" id="IPR023408">
    <property type="entry name" value="MscS_beta-dom_sf"/>
</dbReference>
<comment type="similarity">
    <text evidence="2">Belongs to the MscS (TC 1.A.23) family.</text>
</comment>
<evidence type="ECO:0000259" key="10">
    <source>
        <dbReference type="Pfam" id="PF21082"/>
    </source>
</evidence>
<dbReference type="KEGG" id="hdh:G5B40_04110"/>
<evidence type="ECO:0000256" key="6">
    <source>
        <dbReference type="ARBA" id="ARBA00023136"/>
    </source>
</evidence>
<keyword evidence="13" id="KW-1185">Reference proteome</keyword>
<evidence type="ECO:0000256" key="2">
    <source>
        <dbReference type="ARBA" id="ARBA00008017"/>
    </source>
</evidence>
<evidence type="ECO:0000256" key="1">
    <source>
        <dbReference type="ARBA" id="ARBA00004651"/>
    </source>
</evidence>
<dbReference type="Gene3D" id="1.10.287.1260">
    <property type="match status" value="1"/>
</dbReference>
<dbReference type="InterPro" id="IPR011014">
    <property type="entry name" value="MscS_channel_TM-2"/>
</dbReference>
<feature type="domain" description="Mechanosensitive ion channel transmembrane helices 2/3" evidence="11">
    <location>
        <begin position="237"/>
        <end position="276"/>
    </location>
</feature>
<evidence type="ECO:0000313" key="12">
    <source>
        <dbReference type="EMBL" id="QIE54696.1"/>
    </source>
</evidence>
<dbReference type="SUPFAM" id="SSF50182">
    <property type="entry name" value="Sm-like ribonucleoproteins"/>
    <property type="match status" value="1"/>
</dbReference>
<dbReference type="Pfam" id="PF21088">
    <property type="entry name" value="MS_channel_1st"/>
    <property type="match status" value="1"/>
</dbReference>
<evidence type="ECO:0000256" key="4">
    <source>
        <dbReference type="ARBA" id="ARBA00022692"/>
    </source>
</evidence>
<dbReference type="InterPro" id="IPR011066">
    <property type="entry name" value="MscS_channel_C_sf"/>
</dbReference>
<feature type="transmembrane region" description="Helical" evidence="8">
    <location>
        <begin position="124"/>
        <end position="141"/>
    </location>
</feature>
<evidence type="ECO:0000256" key="7">
    <source>
        <dbReference type="SAM" id="MobiDB-lite"/>
    </source>
</evidence>
<evidence type="ECO:0000313" key="13">
    <source>
        <dbReference type="Proteomes" id="UP000503336"/>
    </source>
</evidence>
<evidence type="ECO:0000259" key="9">
    <source>
        <dbReference type="Pfam" id="PF00924"/>
    </source>
</evidence>
<dbReference type="Gene3D" id="3.30.70.100">
    <property type="match status" value="1"/>
</dbReference>
<feature type="transmembrane region" description="Helical" evidence="8">
    <location>
        <begin position="49"/>
        <end position="73"/>
    </location>
</feature>
<feature type="transmembrane region" description="Helical" evidence="8">
    <location>
        <begin position="94"/>
        <end position="118"/>
    </location>
</feature>
<dbReference type="GO" id="GO:0005886">
    <property type="term" value="C:plasma membrane"/>
    <property type="evidence" value="ECO:0007669"/>
    <property type="project" value="UniProtKB-SubCell"/>
</dbReference>